<dbReference type="GO" id="GO:0032259">
    <property type="term" value="P:methylation"/>
    <property type="evidence" value="ECO:0007669"/>
    <property type="project" value="UniProtKB-KW"/>
</dbReference>
<evidence type="ECO:0000256" key="5">
    <source>
        <dbReference type="ARBA" id="ARBA00022691"/>
    </source>
</evidence>
<keyword evidence="3" id="KW-0489">Methyltransferase</keyword>
<dbReference type="SMART" id="SM00138">
    <property type="entry name" value="MeTrc"/>
    <property type="match status" value="1"/>
</dbReference>
<accession>A0A3G1KUF0</accession>
<dbReference type="PIRSF" id="PIRSF000410">
    <property type="entry name" value="CheR"/>
    <property type="match status" value="1"/>
</dbReference>
<keyword evidence="5" id="KW-0949">S-adenosyl-L-methionine</keyword>
<protein>
    <recommendedName>
        <fullName evidence="2">protein-glutamate O-methyltransferase</fullName>
        <ecNumber evidence="2">2.1.1.80</ecNumber>
    </recommendedName>
</protein>
<dbReference type="InterPro" id="IPR050903">
    <property type="entry name" value="Bact_Chemotaxis_MeTrfase"/>
</dbReference>
<keyword evidence="8" id="KW-1185">Reference proteome</keyword>
<dbReference type="Gene3D" id="1.10.155.10">
    <property type="entry name" value="Chemotaxis receptor methyltransferase CheR, N-terminal domain"/>
    <property type="match status" value="1"/>
</dbReference>
<dbReference type="EMBL" id="CP017634">
    <property type="protein sequence ID" value="ATW26098.1"/>
    <property type="molecule type" value="Genomic_DNA"/>
</dbReference>
<dbReference type="PANTHER" id="PTHR24422">
    <property type="entry name" value="CHEMOTAXIS PROTEIN METHYLTRANSFERASE"/>
    <property type="match status" value="1"/>
</dbReference>
<dbReference type="InterPro" id="IPR026024">
    <property type="entry name" value="Chemotaxis_MeTrfase_CheR"/>
</dbReference>
<dbReference type="PANTHER" id="PTHR24422:SF26">
    <property type="entry name" value="CHEMOTAXIS PROTEIN METHYLTRANSFERASE"/>
    <property type="match status" value="1"/>
</dbReference>
<comment type="catalytic activity">
    <reaction evidence="1">
        <text>L-glutamyl-[protein] + S-adenosyl-L-methionine = [protein]-L-glutamate 5-O-methyl ester + S-adenosyl-L-homocysteine</text>
        <dbReference type="Rhea" id="RHEA:24452"/>
        <dbReference type="Rhea" id="RHEA-COMP:10208"/>
        <dbReference type="Rhea" id="RHEA-COMP:10311"/>
        <dbReference type="ChEBI" id="CHEBI:29973"/>
        <dbReference type="ChEBI" id="CHEBI:57856"/>
        <dbReference type="ChEBI" id="CHEBI:59789"/>
        <dbReference type="ChEBI" id="CHEBI:82795"/>
        <dbReference type="EC" id="2.1.1.80"/>
    </reaction>
</comment>
<keyword evidence="4" id="KW-0808">Transferase</keyword>
<dbReference type="PROSITE" id="PS50123">
    <property type="entry name" value="CHER"/>
    <property type="match status" value="1"/>
</dbReference>
<dbReference type="SUPFAM" id="SSF47757">
    <property type="entry name" value="Chemotaxis receptor methyltransferase CheR, N-terminal domain"/>
    <property type="match status" value="1"/>
</dbReference>
<dbReference type="EC" id="2.1.1.80" evidence="2"/>
<dbReference type="PRINTS" id="PR00996">
    <property type="entry name" value="CHERMTFRASE"/>
</dbReference>
<evidence type="ECO:0000256" key="2">
    <source>
        <dbReference type="ARBA" id="ARBA00012534"/>
    </source>
</evidence>
<dbReference type="Pfam" id="PF01739">
    <property type="entry name" value="CheR"/>
    <property type="match status" value="1"/>
</dbReference>
<evidence type="ECO:0000313" key="8">
    <source>
        <dbReference type="Proteomes" id="UP000323521"/>
    </source>
</evidence>
<dbReference type="AlphaFoldDB" id="A0A3G1KUF0"/>
<gene>
    <name evidence="7" type="ORF">DCMF_16140</name>
</gene>
<dbReference type="InterPro" id="IPR036804">
    <property type="entry name" value="CheR_N_sf"/>
</dbReference>
<evidence type="ECO:0000256" key="3">
    <source>
        <dbReference type="ARBA" id="ARBA00022603"/>
    </source>
</evidence>
<dbReference type="GO" id="GO:0008983">
    <property type="term" value="F:protein-glutamate O-methyltransferase activity"/>
    <property type="evidence" value="ECO:0007669"/>
    <property type="project" value="UniProtKB-EC"/>
</dbReference>
<dbReference type="Pfam" id="PF03705">
    <property type="entry name" value="CheR_N"/>
    <property type="match status" value="1"/>
</dbReference>
<dbReference type="KEGG" id="fwa:DCMF_16140"/>
<evidence type="ECO:0000256" key="4">
    <source>
        <dbReference type="ARBA" id="ARBA00022679"/>
    </source>
</evidence>
<dbReference type="InterPro" id="IPR000780">
    <property type="entry name" value="CheR_MeTrfase"/>
</dbReference>
<dbReference type="InterPro" id="IPR022642">
    <property type="entry name" value="CheR_C"/>
</dbReference>
<feature type="domain" description="CheR-type methyltransferase" evidence="6">
    <location>
        <begin position="1"/>
        <end position="273"/>
    </location>
</feature>
<dbReference type="Gene3D" id="3.40.50.150">
    <property type="entry name" value="Vaccinia Virus protein VP39"/>
    <property type="match status" value="1"/>
</dbReference>
<proteinExistence type="predicted"/>
<dbReference type="SUPFAM" id="SSF53335">
    <property type="entry name" value="S-adenosyl-L-methionine-dependent methyltransferases"/>
    <property type="match status" value="1"/>
</dbReference>
<organism evidence="7 8">
    <name type="scientific">Formimonas warabiya</name>
    <dbReference type="NCBI Taxonomy" id="1761012"/>
    <lineage>
        <taxon>Bacteria</taxon>
        <taxon>Bacillati</taxon>
        <taxon>Bacillota</taxon>
        <taxon>Clostridia</taxon>
        <taxon>Eubacteriales</taxon>
        <taxon>Peptococcaceae</taxon>
        <taxon>Candidatus Formimonas</taxon>
    </lineage>
</organism>
<evidence type="ECO:0000259" key="6">
    <source>
        <dbReference type="PROSITE" id="PS50123"/>
    </source>
</evidence>
<dbReference type="InterPro" id="IPR022641">
    <property type="entry name" value="CheR_N"/>
</dbReference>
<dbReference type="InterPro" id="IPR029063">
    <property type="entry name" value="SAM-dependent_MTases_sf"/>
</dbReference>
<sequence length="273" mass="32411">MRVINITEKEFKKISHYIQANYGIQLKKEKQTLVTGRLYHVLTSNNFRNFTEYYDYLVSDPTGDAAGTLIEKITTNHTFFMREADHFHYFRDQVLPVLVETAKDKDLRIWSAGCSSGEEPYTLAMILDEFLGKEKKWWDTKILATDISNRVLDQAVKGEYPNEHLTSLPVHWRNNYFKKLNGEKSVLVDRIRNEVIYRKFNLMENVFPFKRKFHVIFCRNVMIYFNDETKLDLAGKFYHWTEPGGYLFVGHAESLNRDLCRYKYIIPAVYRKE</sequence>
<evidence type="ECO:0000256" key="1">
    <source>
        <dbReference type="ARBA" id="ARBA00001541"/>
    </source>
</evidence>
<dbReference type="Proteomes" id="UP000323521">
    <property type="component" value="Chromosome"/>
</dbReference>
<reference evidence="7 8" key="1">
    <citation type="submission" date="2016-10" db="EMBL/GenBank/DDBJ databases">
        <title>Complete Genome Sequence of Peptococcaceae strain DCMF.</title>
        <authorList>
            <person name="Edwards R.J."/>
            <person name="Holland S.I."/>
            <person name="Deshpande N.P."/>
            <person name="Wong Y.K."/>
            <person name="Ertan H."/>
            <person name="Manefield M."/>
            <person name="Russell T.L."/>
            <person name="Lee M.J."/>
        </authorList>
    </citation>
    <scope>NUCLEOTIDE SEQUENCE [LARGE SCALE GENOMIC DNA]</scope>
    <source>
        <strain evidence="7 8">DCMF</strain>
    </source>
</reference>
<evidence type="ECO:0000313" key="7">
    <source>
        <dbReference type="EMBL" id="ATW26098.1"/>
    </source>
</evidence>
<name>A0A3G1KUF0_FORW1</name>